<dbReference type="EMBL" id="KB706955">
    <property type="protein sequence ID" value="EMR64988.1"/>
    <property type="molecule type" value="Genomic_DNA"/>
</dbReference>
<feature type="compositionally biased region" description="Acidic residues" evidence="1">
    <location>
        <begin position="163"/>
        <end position="176"/>
    </location>
</feature>
<dbReference type="KEGG" id="ela:UCREL1_8045"/>
<feature type="compositionally biased region" description="Basic residues" evidence="1">
    <location>
        <begin position="135"/>
        <end position="148"/>
    </location>
</feature>
<proteinExistence type="predicted"/>
<accession>M7SKW1</accession>
<dbReference type="AlphaFoldDB" id="M7SKW1"/>
<dbReference type="Proteomes" id="UP000012174">
    <property type="component" value="Unassembled WGS sequence"/>
</dbReference>
<protein>
    <submittedName>
        <fullName evidence="2">Uncharacterized protein</fullName>
    </submittedName>
</protein>
<sequence>MATWEPRAVRDLLHAIADKASFTDPNADHMFGKLKKGSWGAVEQEMAAKGYTISLDVMQAKWSRLARGELAAARSRTRIPNNTSVPNMIRTLVAVAFPLAAAAGASASSSAAAPAATPAAAPAPAPAHTPTPKAALRKKLQKIKRAHKKMGDQIDDFSALVEELGDDEDDEDDEDN</sequence>
<keyword evidence="3" id="KW-1185">Reference proteome</keyword>
<evidence type="ECO:0000256" key="1">
    <source>
        <dbReference type="SAM" id="MobiDB-lite"/>
    </source>
</evidence>
<name>M7SKW1_EUTLA</name>
<evidence type="ECO:0000313" key="2">
    <source>
        <dbReference type="EMBL" id="EMR64988.1"/>
    </source>
</evidence>
<reference evidence="3" key="1">
    <citation type="journal article" date="2013" name="Genome Announc.">
        <title>Draft genome sequence of the grapevine dieback fungus Eutypa lata UCR-EL1.</title>
        <authorList>
            <person name="Blanco-Ulate B."/>
            <person name="Rolshausen P.E."/>
            <person name="Cantu D."/>
        </authorList>
    </citation>
    <scope>NUCLEOTIDE SEQUENCE [LARGE SCALE GENOMIC DNA]</scope>
    <source>
        <strain evidence="3">UCR-EL1</strain>
    </source>
</reference>
<dbReference type="OrthoDB" id="4777855at2759"/>
<gene>
    <name evidence="2" type="ORF">UCREL1_8045</name>
</gene>
<dbReference type="HOGENOM" id="CLU_1525142_0_0_1"/>
<organism evidence="2 3">
    <name type="scientific">Eutypa lata (strain UCR-EL1)</name>
    <name type="common">Grapevine dieback disease fungus</name>
    <name type="synonym">Eutypa armeniacae</name>
    <dbReference type="NCBI Taxonomy" id="1287681"/>
    <lineage>
        <taxon>Eukaryota</taxon>
        <taxon>Fungi</taxon>
        <taxon>Dikarya</taxon>
        <taxon>Ascomycota</taxon>
        <taxon>Pezizomycotina</taxon>
        <taxon>Sordariomycetes</taxon>
        <taxon>Xylariomycetidae</taxon>
        <taxon>Xylariales</taxon>
        <taxon>Diatrypaceae</taxon>
        <taxon>Eutypa</taxon>
    </lineage>
</organism>
<evidence type="ECO:0000313" key="3">
    <source>
        <dbReference type="Proteomes" id="UP000012174"/>
    </source>
</evidence>
<feature type="region of interest" description="Disordered" evidence="1">
    <location>
        <begin position="117"/>
        <end position="176"/>
    </location>
</feature>